<name>G0V336_TRYCI</name>
<dbReference type="GO" id="GO:0000244">
    <property type="term" value="P:spliceosomal tri-snRNP complex assembly"/>
    <property type="evidence" value="ECO:0007669"/>
    <property type="project" value="TreeGrafter"/>
</dbReference>
<dbReference type="PANTHER" id="PTHR11246:SF1">
    <property type="entry name" value="PRE-MRNA-PROCESSING FACTOR 6"/>
    <property type="match status" value="1"/>
</dbReference>
<dbReference type="PROSITE" id="PS50005">
    <property type="entry name" value="TPR"/>
    <property type="match status" value="1"/>
</dbReference>
<dbReference type="InterPro" id="IPR045075">
    <property type="entry name" value="Syf1-like"/>
</dbReference>
<feature type="repeat" description="TPR" evidence="2">
    <location>
        <begin position="842"/>
        <end position="875"/>
    </location>
</feature>
<keyword evidence="1" id="KW-0677">Repeat</keyword>
<sequence>MSTFPTTVSAKVDKYEQMLTKYDWKSPFPPRGYQFGVGRGAKAFTTSAELSATAGKAAPQIVLSAEQSAMLDALDRLEKDRHKRRRENVMNSSVSQDSKKPKVLLSMEDIATIGCGISSQSLVKRKARTEDMDVVDTYVFDDETAVVTASDLLRSRAIAANQTLENILDMGSSTEQTTWITHSRALREMGLVKKAQQTLIEGSRITGSKGPLIWKEQLCYLQDPASQRRLLEQAVSACKTCEELWLLLMEYEPPHEKLHWLQQAVMSCPTSENLWLRVLEYVTTPRDQKKIIRKALEVTPNLPSLWAMLARLENYETGKAMFNAAAAEHLSMKIIIEAAKFEEFHLKRKEGAANDGKMCNERIRSLVQQAAQRFLSVEEERSRREWFETARAAAAERYIVTSAYLLLYFVCDKNSSTISLPDTWLDDLSELIPDIWHSHDNLCAIWCALLIAEELGKDSRGVSSSRELQVITSALHSVPSAVLEVAVAVVLKEVTLATVPSSIEEKDPKRETEVEEEEELGRPTDRSVALPRASTTSATAASQSLPFPLVTLLLRTLLHTPAFNRVEVMLSIAKVFYDYNLFIGAHRVLMFAIEKHPTSPVLFAAAAKASMAMGCDEEVEQLLLAGTAITCTDSDIAWVKLAVHRRSLCGDIRPLVDKALEVFPKSEKLWLMKLESEGTIASHSLDEAAGRGLPTVPIINLLRSAYSRALSEAHCRFSSTVWCYAAVRLESELLSDAGAARALLLQGVTVCQQGCNRCDGNDKRAEILATFGLARCRVELRHGGNEAALDTVKETLQQLPKKGGCFTVPVGELVSLFIDLECPAARGRAAAQAVQQWRVHDPLVLSAVAKLYHAAGKHEKALEQAQKAVKMSEGRCGDAVALWLKLASSPVYRKIITSQMGISGEAELGEAESEIQIHSLLEWLWREIFTTTKNETTEGNGKDKSTEASESDRKVIAPKPNSGPLWIHVAKVQDPSNVTLLGYRDSIETMLQRVMDMIRL</sequence>
<dbReference type="InterPro" id="IPR003107">
    <property type="entry name" value="HAT"/>
</dbReference>
<dbReference type="Gene3D" id="1.25.40.10">
    <property type="entry name" value="Tetratricopeptide repeat domain"/>
    <property type="match status" value="2"/>
</dbReference>
<dbReference type="PANTHER" id="PTHR11246">
    <property type="entry name" value="PRE-MRNA SPLICING FACTOR"/>
    <property type="match status" value="1"/>
</dbReference>
<evidence type="ECO:0000256" key="2">
    <source>
        <dbReference type="PROSITE-ProRule" id="PRU00339"/>
    </source>
</evidence>
<feature type="region of interest" description="Disordered" evidence="3">
    <location>
        <begin position="934"/>
        <end position="959"/>
    </location>
</feature>
<evidence type="ECO:0000256" key="3">
    <source>
        <dbReference type="SAM" id="MobiDB-lite"/>
    </source>
</evidence>
<dbReference type="VEuPathDB" id="TriTrypDB:TcIL3000.11.15690"/>
<dbReference type="InterPro" id="IPR011990">
    <property type="entry name" value="TPR-like_helical_dom_sf"/>
</dbReference>
<dbReference type="SMART" id="SM00386">
    <property type="entry name" value="HAT"/>
    <property type="match status" value="3"/>
</dbReference>
<keyword evidence="2" id="KW-0802">TPR repeat</keyword>
<reference evidence="4" key="1">
    <citation type="journal article" date="2012" name="Proc. Natl. Acad. Sci. U.S.A.">
        <title>Antigenic diversity is generated by distinct evolutionary mechanisms in African trypanosome species.</title>
        <authorList>
            <person name="Jackson A.P."/>
            <person name="Berry A."/>
            <person name="Aslett M."/>
            <person name="Allison H.C."/>
            <person name="Burton P."/>
            <person name="Vavrova-Anderson J."/>
            <person name="Brown R."/>
            <person name="Browne H."/>
            <person name="Corton N."/>
            <person name="Hauser H."/>
            <person name="Gamble J."/>
            <person name="Gilderthorp R."/>
            <person name="Marcello L."/>
            <person name="McQuillan J."/>
            <person name="Otto T.D."/>
            <person name="Quail M.A."/>
            <person name="Sanders M.J."/>
            <person name="van Tonder A."/>
            <person name="Ginger M.L."/>
            <person name="Field M.C."/>
            <person name="Barry J.D."/>
            <person name="Hertz-Fowler C."/>
            <person name="Berriman M."/>
        </authorList>
    </citation>
    <scope>NUCLEOTIDE SEQUENCE</scope>
    <source>
        <strain evidence="4">IL3000</strain>
    </source>
</reference>
<proteinExistence type="predicted"/>
<dbReference type="GO" id="GO:0046540">
    <property type="term" value="C:U4/U6 x U5 tri-snRNP complex"/>
    <property type="evidence" value="ECO:0007669"/>
    <property type="project" value="TreeGrafter"/>
</dbReference>
<dbReference type="SUPFAM" id="SSF48452">
    <property type="entry name" value="TPR-like"/>
    <property type="match status" value="1"/>
</dbReference>
<feature type="compositionally biased region" description="Basic and acidic residues" evidence="3">
    <location>
        <begin position="940"/>
        <end position="955"/>
    </location>
</feature>
<dbReference type="GO" id="GO:0071013">
    <property type="term" value="C:catalytic step 2 spliceosome"/>
    <property type="evidence" value="ECO:0007669"/>
    <property type="project" value="TreeGrafter"/>
</dbReference>
<organism evidence="4">
    <name type="scientific">Trypanosoma congolense (strain IL3000)</name>
    <dbReference type="NCBI Taxonomy" id="1068625"/>
    <lineage>
        <taxon>Eukaryota</taxon>
        <taxon>Discoba</taxon>
        <taxon>Euglenozoa</taxon>
        <taxon>Kinetoplastea</taxon>
        <taxon>Metakinetoplastina</taxon>
        <taxon>Trypanosomatida</taxon>
        <taxon>Trypanosomatidae</taxon>
        <taxon>Trypanosoma</taxon>
        <taxon>Nannomonas</taxon>
    </lineage>
</organism>
<accession>G0V336</accession>
<dbReference type="EMBL" id="HE575324">
    <property type="protein sequence ID" value="CCC96059.1"/>
    <property type="molecule type" value="Genomic_DNA"/>
</dbReference>
<dbReference type="AlphaFoldDB" id="G0V336"/>
<protein>
    <submittedName>
        <fullName evidence="4">Uncharacterized protein TCIL3000_11_15690</fullName>
    </submittedName>
</protein>
<feature type="region of interest" description="Disordered" evidence="3">
    <location>
        <begin position="502"/>
        <end position="533"/>
    </location>
</feature>
<feature type="compositionally biased region" description="Basic and acidic residues" evidence="3">
    <location>
        <begin position="503"/>
        <end position="512"/>
    </location>
</feature>
<gene>
    <name evidence="4" type="ORF">TCIL3000_11_15690</name>
</gene>
<evidence type="ECO:0000313" key="4">
    <source>
        <dbReference type="EMBL" id="CCC96059.1"/>
    </source>
</evidence>
<dbReference type="InterPro" id="IPR019734">
    <property type="entry name" value="TPR_rpt"/>
</dbReference>
<evidence type="ECO:0000256" key="1">
    <source>
        <dbReference type="ARBA" id="ARBA00022737"/>
    </source>
</evidence>